<feature type="binding site" evidence="4">
    <location>
        <begin position="139"/>
        <end position="147"/>
    </location>
    <ligand>
        <name>ATP</name>
        <dbReference type="ChEBI" id="CHEBI:30616"/>
    </ligand>
</feature>
<dbReference type="EC" id="6.3.3.2" evidence="5"/>
<dbReference type="PANTHER" id="PTHR23407">
    <property type="entry name" value="ATPASE INHIBITOR/5-FORMYLTETRAHYDROFOLATE CYCLO-LIGASE"/>
    <property type="match status" value="1"/>
</dbReference>
<evidence type="ECO:0000313" key="6">
    <source>
        <dbReference type="EMBL" id="EIM56148.1"/>
    </source>
</evidence>
<dbReference type="OrthoDB" id="9801938at2"/>
<dbReference type="GO" id="GO:0009396">
    <property type="term" value="P:folic acid-containing compound biosynthetic process"/>
    <property type="evidence" value="ECO:0007669"/>
    <property type="project" value="TreeGrafter"/>
</dbReference>
<dbReference type="SUPFAM" id="SSF100950">
    <property type="entry name" value="NagB/RpiA/CoA transferase-like"/>
    <property type="match status" value="1"/>
</dbReference>
<dbReference type="InterPro" id="IPR037171">
    <property type="entry name" value="NagB/RpiA_transferase-like"/>
</dbReference>
<keyword evidence="2 4" id="KW-0547">Nucleotide-binding</keyword>
<proteinExistence type="inferred from homology"/>
<comment type="similarity">
    <text evidence="1 5">Belongs to the 5-formyltetrahydrofolate cyclo-ligase family.</text>
</comment>
<feature type="binding site" evidence="4">
    <location>
        <position position="57"/>
    </location>
    <ligand>
        <name>substrate</name>
    </ligand>
</feature>
<keyword evidence="7" id="KW-1185">Reference proteome</keyword>
<dbReference type="AlphaFoldDB" id="I5AQS5"/>
<protein>
    <recommendedName>
        <fullName evidence="5">5-formyltetrahydrofolate cyclo-ligase</fullName>
        <ecNumber evidence="5">6.3.3.2</ecNumber>
    </recommendedName>
</protein>
<organism evidence="6 7">
    <name type="scientific">Eubacterium cellulosolvens (strain ATCC 43171 / JCM 9499 / 6)</name>
    <name type="common">Cillobacterium cellulosolvens</name>
    <dbReference type="NCBI Taxonomy" id="633697"/>
    <lineage>
        <taxon>Bacteria</taxon>
        <taxon>Bacillati</taxon>
        <taxon>Bacillota</taxon>
        <taxon>Clostridia</taxon>
        <taxon>Eubacteriales</taxon>
        <taxon>Eubacteriaceae</taxon>
        <taxon>Eubacterium</taxon>
    </lineage>
</organism>
<dbReference type="STRING" id="633697.EubceDRAFT1_0288"/>
<dbReference type="GO" id="GO:0030272">
    <property type="term" value="F:5-formyltetrahydrofolate cyclo-ligase activity"/>
    <property type="evidence" value="ECO:0007669"/>
    <property type="project" value="UniProtKB-EC"/>
</dbReference>
<dbReference type="PANTHER" id="PTHR23407:SF1">
    <property type="entry name" value="5-FORMYLTETRAHYDROFOLATE CYCLO-LIGASE"/>
    <property type="match status" value="1"/>
</dbReference>
<accession>I5AQS5</accession>
<dbReference type="GO" id="GO:0035999">
    <property type="term" value="P:tetrahydrofolate interconversion"/>
    <property type="evidence" value="ECO:0007669"/>
    <property type="project" value="TreeGrafter"/>
</dbReference>
<gene>
    <name evidence="6" type="ORF">EubceDRAFT1_0288</name>
</gene>
<comment type="cofactor">
    <cofactor evidence="5">
        <name>Mg(2+)</name>
        <dbReference type="ChEBI" id="CHEBI:18420"/>
    </cofactor>
</comment>
<keyword evidence="5" id="KW-0460">Magnesium</keyword>
<dbReference type="Pfam" id="PF01812">
    <property type="entry name" value="5-FTHF_cyc-lig"/>
    <property type="match status" value="1"/>
</dbReference>
<dbReference type="GO" id="GO:0046872">
    <property type="term" value="F:metal ion binding"/>
    <property type="evidence" value="ECO:0007669"/>
    <property type="project" value="UniProtKB-KW"/>
</dbReference>
<reference evidence="6 7" key="2">
    <citation type="submission" date="2012-02" db="EMBL/GenBank/DDBJ databases">
        <title>Improved High-Quality Draft sequence of Eubacterium cellulosolvens 6.</title>
        <authorList>
            <consortium name="US DOE Joint Genome Institute"/>
            <person name="Lucas S."/>
            <person name="Han J."/>
            <person name="Lapidus A."/>
            <person name="Cheng J.-F."/>
            <person name="Goodwin L."/>
            <person name="Pitluck S."/>
            <person name="Peters L."/>
            <person name="Mikhailova N."/>
            <person name="Gu W."/>
            <person name="Detter J.C."/>
            <person name="Han C."/>
            <person name="Tapia R."/>
            <person name="Land M."/>
            <person name="Hauser L."/>
            <person name="Kyrpides N."/>
            <person name="Ivanova N."/>
            <person name="Pagani I."/>
            <person name="Johnson E."/>
            <person name="Mukhopadhyay B."/>
            <person name="Anderson I."/>
            <person name="Woyke T."/>
        </authorList>
    </citation>
    <scope>NUCLEOTIDE SEQUENCE [LARGE SCALE GENOMIC DNA]</scope>
    <source>
        <strain evidence="6 7">6</strain>
    </source>
</reference>
<keyword evidence="3 4" id="KW-0067">ATP-binding</keyword>
<evidence type="ECO:0000256" key="3">
    <source>
        <dbReference type="ARBA" id="ARBA00022840"/>
    </source>
</evidence>
<dbReference type="EMBL" id="CM001487">
    <property type="protein sequence ID" value="EIM56148.1"/>
    <property type="molecule type" value="Genomic_DNA"/>
</dbReference>
<dbReference type="InterPro" id="IPR002698">
    <property type="entry name" value="FTHF_cligase"/>
</dbReference>
<evidence type="ECO:0000256" key="1">
    <source>
        <dbReference type="ARBA" id="ARBA00010638"/>
    </source>
</evidence>
<comment type="catalytic activity">
    <reaction evidence="5">
        <text>(6S)-5-formyl-5,6,7,8-tetrahydrofolate + ATP = (6R)-5,10-methenyltetrahydrofolate + ADP + phosphate</text>
        <dbReference type="Rhea" id="RHEA:10488"/>
        <dbReference type="ChEBI" id="CHEBI:30616"/>
        <dbReference type="ChEBI" id="CHEBI:43474"/>
        <dbReference type="ChEBI" id="CHEBI:57455"/>
        <dbReference type="ChEBI" id="CHEBI:57457"/>
        <dbReference type="ChEBI" id="CHEBI:456216"/>
        <dbReference type="EC" id="6.3.3.2"/>
    </reaction>
</comment>
<dbReference type="Proteomes" id="UP000005753">
    <property type="component" value="Chromosome"/>
</dbReference>
<sequence>MEAPDKKEIRRSVLAIRRSMTDRDVLCRSREIFQRVADMDAYRKAETVFVYMDHKHEVMTGEFIEKTLSDGKEVAVPRVEGDRMHFWYISSTADCTPGIMGIPEPYAGEKSGRRLRRADADETALMILPGLAFDGERHRVGYGGGYYDRYLAEHPLHPTVAVAFDEQLFDHVPCSAHDIRPQVIVTPTQIII</sequence>
<dbReference type="NCBIfam" id="TIGR02727">
    <property type="entry name" value="MTHFS_bact"/>
    <property type="match status" value="1"/>
</dbReference>
<reference evidence="6 7" key="1">
    <citation type="submission" date="2010-08" db="EMBL/GenBank/DDBJ databases">
        <authorList>
            <consortium name="US DOE Joint Genome Institute (JGI-PGF)"/>
            <person name="Lucas S."/>
            <person name="Copeland A."/>
            <person name="Lapidus A."/>
            <person name="Cheng J.-F."/>
            <person name="Bruce D."/>
            <person name="Goodwin L."/>
            <person name="Pitluck S."/>
            <person name="Land M.L."/>
            <person name="Hauser L."/>
            <person name="Chang Y.-J."/>
            <person name="Anderson I.J."/>
            <person name="Johnson E."/>
            <person name="Mulhopadhyay B."/>
            <person name="Kyrpides N."/>
            <person name="Woyke T.J."/>
        </authorList>
    </citation>
    <scope>NUCLEOTIDE SEQUENCE [LARGE SCALE GENOMIC DNA]</scope>
    <source>
        <strain evidence="6 7">6</strain>
    </source>
</reference>
<dbReference type="eggNOG" id="COG0212">
    <property type="taxonomic scope" value="Bacteria"/>
</dbReference>
<evidence type="ECO:0000256" key="2">
    <source>
        <dbReference type="ARBA" id="ARBA00022741"/>
    </source>
</evidence>
<keyword evidence="5" id="KW-0479">Metal-binding</keyword>
<name>I5AQS5_EUBC6</name>
<dbReference type="Gene3D" id="3.40.50.10420">
    <property type="entry name" value="NagB/RpiA/CoA transferase-like"/>
    <property type="match status" value="1"/>
</dbReference>
<evidence type="ECO:0000313" key="7">
    <source>
        <dbReference type="Proteomes" id="UP000005753"/>
    </source>
</evidence>
<dbReference type="GO" id="GO:0005524">
    <property type="term" value="F:ATP binding"/>
    <property type="evidence" value="ECO:0007669"/>
    <property type="project" value="UniProtKB-KW"/>
</dbReference>
<dbReference type="PIRSF" id="PIRSF006806">
    <property type="entry name" value="FTHF_cligase"/>
    <property type="match status" value="1"/>
</dbReference>
<dbReference type="HOGENOM" id="CLU_066245_2_2_9"/>
<feature type="binding site" evidence="4">
    <location>
        <begin position="6"/>
        <end position="10"/>
    </location>
    <ligand>
        <name>ATP</name>
        <dbReference type="ChEBI" id="CHEBI:30616"/>
    </ligand>
</feature>
<dbReference type="InterPro" id="IPR024185">
    <property type="entry name" value="FTHF_cligase-like_sf"/>
</dbReference>
<feature type="binding site" evidence="4">
    <location>
        <position position="52"/>
    </location>
    <ligand>
        <name>substrate</name>
    </ligand>
</feature>
<evidence type="ECO:0000256" key="4">
    <source>
        <dbReference type="PIRSR" id="PIRSR006806-1"/>
    </source>
</evidence>
<evidence type="ECO:0000256" key="5">
    <source>
        <dbReference type="RuleBase" id="RU361279"/>
    </source>
</evidence>